<protein>
    <submittedName>
        <fullName evidence="2">Carboxymuconolactone decarboxylase family protein</fullName>
    </submittedName>
</protein>
<feature type="domain" description="Carboxymuconolactone decarboxylase-like" evidence="1">
    <location>
        <begin position="19"/>
        <end position="97"/>
    </location>
</feature>
<evidence type="ECO:0000313" key="2">
    <source>
        <dbReference type="EMBL" id="SEF25962.1"/>
    </source>
</evidence>
<reference evidence="3" key="1">
    <citation type="submission" date="2016-10" db="EMBL/GenBank/DDBJ databases">
        <authorList>
            <person name="Varghese N."/>
            <person name="Submissions S."/>
        </authorList>
    </citation>
    <scope>NUCLEOTIDE SEQUENCE [LARGE SCALE GENOMIC DNA]</scope>
    <source>
        <strain evidence="3">DSM 44654</strain>
    </source>
</reference>
<proteinExistence type="predicted"/>
<organism evidence="2 3">
    <name type="scientific">Amycolatopsis pretoriensis</name>
    <dbReference type="NCBI Taxonomy" id="218821"/>
    <lineage>
        <taxon>Bacteria</taxon>
        <taxon>Bacillati</taxon>
        <taxon>Actinomycetota</taxon>
        <taxon>Actinomycetes</taxon>
        <taxon>Pseudonocardiales</taxon>
        <taxon>Pseudonocardiaceae</taxon>
        <taxon>Amycolatopsis</taxon>
    </lineage>
</organism>
<evidence type="ECO:0000259" key="1">
    <source>
        <dbReference type="Pfam" id="PF02627"/>
    </source>
</evidence>
<dbReference type="STRING" id="218821.SAMN05421837_10321"/>
<dbReference type="PANTHER" id="PTHR34846">
    <property type="entry name" value="4-CARBOXYMUCONOLACTONE DECARBOXYLASE FAMILY PROTEIN (AFU_ORTHOLOGUE AFUA_6G11590)"/>
    <property type="match status" value="1"/>
</dbReference>
<evidence type="ECO:0000313" key="3">
    <source>
        <dbReference type="Proteomes" id="UP000198878"/>
    </source>
</evidence>
<dbReference type="EMBL" id="FNUJ01000003">
    <property type="protein sequence ID" value="SEF25962.1"/>
    <property type="molecule type" value="Genomic_DNA"/>
</dbReference>
<dbReference type="InterPro" id="IPR003779">
    <property type="entry name" value="CMD-like"/>
</dbReference>
<dbReference type="PANTHER" id="PTHR34846:SF10">
    <property type="entry name" value="CYTOPLASMIC PROTEIN"/>
    <property type="match status" value="1"/>
</dbReference>
<dbReference type="InterPro" id="IPR029032">
    <property type="entry name" value="AhpD-like"/>
</dbReference>
<dbReference type="Pfam" id="PF02627">
    <property type="entry name" value="CMD"/>
    <property type="match status" value="1"/>
</dbReference>
<dbReference type="OrthoDB" id="4543687at2"/>
<gene>
    <name evidence="2" type="ORF">SAMN05421837_10321</name>
</gene>
<dbReference type="AlphaFoldDB" id="A0A1H5QIH2"/>
<keyword evidence="3" id="KW-1185">Reference proteome</keyword>
<sequence length="159" mass="17314">MTDKSRLPDAAELFPEMGELAGAMTRVTMNGAIPRKTVHLVQLRLGQLAGSTYHTVRQAGLLRKAGATQEEVDSVASWPTSPYFDDAERVALELAEAVLTANPLGERVSDELFTRASAHYDEKALWTLALALSQMCYFLPVALIAKPVPGKPLGQNYTK</sequence>
<dbReference type="Gene3D" id="1.20.1290.10">
    <property type="entry name" value="AhpD-like"/>
    <property type="match status" value="1"/>
</dbReference>
<dbReference type="SUPFAM" id="SSF69118">
    <property type="entry name" value="AhpD-like"/>
    <property type="match status" value="1"/>
</dbReference>
<dbReference type="RefSeq" id="WP_086673179.1">
    <property type="nucleotide sequence ID" value="NZ_FNUJ01000003.1"/>
</dbReference>
<accession>A0A1H5QIH2</accession>
<dbReference type="Proteomes" id="UP000198878">
    <property type="component" value="Unassembled WGS sequence"/>
</dbReference>
<name>A0A1H5QIH2_9PSEU</name>
<dbReference type="GO" id="GO:0051920">
    <property type="term" value="F:peroxiredoxin activity"/>
    <property type="evidence" value="ECO:0007669"/>
    <property type="project" value="InterPro"/>
</dbReference>